<dbReference type="GO" id="GO:0016757">
    <property type="term" value="F:glycosyltransferase activity"/>
    <property type="evidence" value="ECO:0007669"/>
    <property type="project" value="InterPro"/>
</dbReference>
<comment type="caution">
    <text evidence="3">The sequence shown here is derived from an EMBL/GenBank/DDBJ whole genome shotgun (WGS) entry which is preliminary data.</text>
</comment>
<organism evidence="3 4">
    <name type="scientific">Chroococcidiopsis cubana SAG 39.79</name>
    <dbReference type="NCBI Taxonomy" id="388085"/>
    <lineage>
        <taxon>Bacteria</taxon>
        <taxon>Bacillati</taxon>
        <taxon>Cyanobacteriota</taxon>
        <taxon>Cyanophyceae</taxon>
        <taxon>Chroococcidiopsidales</taxon>
        <taxon>Chroococcidiopsidaceae</taxon>
        <taxon>Chroococcidiopsis</taxon>
    </lineage>
</organism>
<gene>
    <name evidence="3" type="ORF">DSM107010_35210</name>
</gene>
<dbReference type="CDD" id="cd03811">
    <property type="entry name" value="GT4_GT28_WabH-like"/>
    <property type="match status" value="1"/>
</dbReference>
<dbReference type="PANTHER" id="PTHR12526:SF630">
    <property type="entry name" value="GLYCOSYLTRANSFERASE"/>
    <property type="match status" value="1"/>
</dbReference>
<dbReference type="SUPFAM" id="SSF53756">
    <property type="entry name" value="UDP-Glycosyltransferase/glycogen phosphorylase"/>
    <property type="match status" value="1"/>
</dbReference>
<protein>
    <recommendedName>
        <fullName evidence="5">Glycosyl transferase</fullName>
    </recommendedName>
</protein>
<feature type="domain" description="Glycosyltransferase subfamily 4-like N-terminal" evidence="2">
    <location>
        <begin position="24"/>
        <end position="180"/>
    </location>
</feature>
<evidence type="ECO:0000313" key="3">
    <source>
        <dbReference type="EMBL" id="RUT11127.1"/>
    </source>
</evidence>
<dbReference type="InterPro" id="IPR001296">
    <property type="entry name" value="Glyco_trans_1"/>
</dbReference>
<name>A0AB37UIB7_9CYAN</name>
<dbReference type="PANTHER" id="PTHR12526">
    <property type="entry name" value="GLYCOSYLTRANSFERASE"/>
    <property type="match status" value="1"/>
</dbReference>
<evidence type="ECO:0000259" key="2">
    <source>
        <dbReference type="Pfam" id="PF13439"/>
    </source>
</evidence>
<reference evidence="3 4" key="1">
    <citation type="journal article" date="2019" name="Genome Biol. Evol.">
        <title>Day and night: Metabolic profiles and evolutionary relationships of six axenic non-marine cyanobacteria.</title>
        <authorList>
            <person name="Will S.E."/>
            <person name="Henke P."/>
            <person name="Boedeker C."/>
            <person name="Huang S."/>
            <person name="Brinkmann H."/>
            <person name="Rohde M."/>
            <person name="Jarek M."/>
            <person name="Friedl T."/>
            <person name="Seufert S."/>
            <person name="Schumacher M."/>
            <person name="Overmann J."/>
            <person name="Neumann-Schaal M."/>
            <person name="Petersen J."/>
        </authorList>
    </citation>
    <scope>NUCLEOTIDE SEQUENCE [LARGE SCALE GENOMIC DNA]</scope>
    <source>
        <strain evidence="3 4">SAG 39.79</strain>
    </source>
</reference>
<dbReference type="EMBL" id="RSCK01000030">
    <property type="protein sequence ID" value="RUT11127.1"/>
    <property type="molecule type" value="Genomic_DNA"/>
</dbReference>
<keyword evidence="4" id="KW-1185">Reference proteome</keyword>
<evidence type="ECO:0000313" key="4">
    <source>
        <dbReference type="Proteomes" id="UP000282574"/>
    </source>
</evidence>
<accession>A0AB37UIB7</accession>
<evidence type="ECO:0000259" key="1">
    <source>
        <dbReference type="Pfam" id="PF00534"/>
    </source>
</evidence>
<dbReference type="Pfam" id="PF13439">
    <property type="entry name" value="Glyco_transf_4"/>
    <property type="match status" value="1"/>
</dbReference>
<evidence type="ECO:0008006" key="5">
    <source>
        <dbReference type="Google" id="ProtNLM"/>
    </source>
</evidence>
<proteinExistence type="predicted"/>
<dbReference type="Gene3D" id="3.40.50.2000">
    <property type="entry name" value="Glycogen Phosphorylase B"/>
    <property type="match status" value="2"/>
</dbReference>
<dbReference type="InterPro" id="IPR028098">
    <property type="entry name" value="Glyco_trans_4-like_N"/>
</dbReference>
<dbReference type="RefSeq" id="WP_041462336.1">
    <property type="nucleotide sequence ID" value="NZ_RSCK01000030.1"/>
</dbReference>
<feature type="domain" description="Glycosyl transferase family 1" evidence="1">
    <location>
        <begin position="195"/>
        <end position="353"/>
    </location>
</feature>
<dbReference type="Proteomes" id="UP000282574">
    <property type="component" value="Unassembled WGS sequence"/>
</dbReference>
<dbReference type="AlphaFoldDB" id="A0AB37UIB7"/>
<sequence length="382" mass="42735">MTMKKVAILTHDIGGGAFTSLGTALSRGFQELGINCEFVVLKATQAEKEQYPNINIVTLNTQRTAFSLLPTVRYLKQSKPDVIFPMPWYFNITAIWARYLSGIDSQIIIGEHNIISLETGIEHQDKLHLQSLPMLMRYTYPYGDGLIAVSQDTIADLVETIKVPPRIPMRVIFNPIDLDRVQQLAKKPTDHPWFLDSETPTIVTVARLAKQKQLDVLLRAFARVVKIQPARLLILGEGPLRSQLENLCYELQIEDCVAMPGYDRNPYRYMSACDVFVLASAWEGCPIALQEAMACGAAVVVNDAPGGSKDLIEYGKHGMMVAAGDSEALATGILQILSNSSLKQHYQNQARKRARDFQYLKIAQQYLDFSTTGLVRQEVLCR</sequence>
<dbReference type="Pfam" id="PF00534">
    <property type="entry name" value="Glycos_transf_1"/>
    <property type="match status" value="1"/>
</dbReference>